<dbReference type="InterPro" id="IPR037925">
    <property type="entry name" value="FlgE/F/G-like"/>
</dbReference>
<evidence type="ECO:0000313" key="6">
    <source>
        <dbReference type="EMBL" id="MBB4661021.1"/>
    </source>
</evidence>
<keyword evidence="6" id="KW-0282">Flagellum</keyword>
<evidence type="ECO:0000259" key="3">
    <source>
        <dbReference type="Pfam" id="PF00460"/>
    </source>
</evidence>
<protein>
    <submittedName>
        <fullName evidence="6">Flagellar basal-body rod protein FlgG</fullName>
    </submittedName>
</protein>
<dbReference type="NCBIfam" id="TIGR03506">
    <property type="entry name" value="FlgEFG_subfam"/>
    <property type="match status" value="1"/>
</dbReference>
<evidence type="ECO:0000259" key="4">
    <source>
        <dbReference type="Pfam" id="PF06429"/>
    </source>
</evidence>
<comment type="subcellular location">
    <subcellularLocation>
        <location evidence="2">Bacterial flagellum basal body</location>
    </subcellularLocation>
</comment>
<accession>A0A840I9U2</accession>
<dbReference type="EMBL" id="JACHNU010000001">
    <property type="protein sequence ID" value="MBB4661021.1"/>
    <property type="molecule type" value="Genomic_DNA"/>
</dbReference>
<keyword evidence="7" id="KW-1185">Reference proteome</keyword>
<dbReference type="PANTHER" id="PTHR30435:SF19">
    <property type="entry name" value="FLAGELLAR BASAL-BODY ROD PROTEIN FLGG"/>
    <property type="match status" value="1"/>
</dbReference>
<dbReference type="GO" id="GO:0009425">
    <property type="term" value="C:bacterial-type flagellum basal body"/>
    <property type="evidence" value="ECO:0007669"/>
    <property type="project" value="UniProtKB-SubCell"/>
</dbReference>
<feature type="domain" description="Flagellar basal body rod protein N-terminal" evidence="3">
    <location>
        <begin position="5"/>
        <end position="35"/>
    </location>
</feature>
<reference evidence="6 7" key="1">
    <citation type="submission" date="2020-08" db="EMBL/GenBank/DDBJ databases">
        <title>Genomic Encyclopedia of Archaeal and Bacterial Type Strains, Phase II (KMG-II): from individual species to whole genera.</title>
        <authorList>
            <person name="Goeker M."/>
        </authorList>
    </citation>
    <scope>NUCLEOTIDE SEQUENCE [LARGE SCALE GENOMIC DNA]</scope>
    <source>
        <strain evidence="6 7">DSM 23288</strain>
    </source>
</reference>
<keyword evidence="6" id="KW-0969">Cilium</keyword>
<dbReference type="InterPro" id="IPR020013">
    <property type="entry name" value="Flagellar_FlgE/F/G"/>
</dbReference>
<comment type="similarity">
    <text evidence="1 2">Belongs to the flagella basal body rod proteins family.</text>
</comment>
<name>A0A840I9U2_9ACTN</name>
<evidence type="ECO:0000259" key="5">
    <source>
        <dbReference type="Pfam" id="PF22692"/>
    </source>
</evidence>
<dbReference type="Pfam" id="PF06429">
    <property type="entry name" value="Flg_bbr_C"/>
    <property type="match status" value="1"/>
</dbReference>
<dbReference type="PANTHER" id="PTHR30435">
    <property type="entry name" value="FLAGELLAR PROTEIN"/>
    <property type="match status" value="1"/>
</dbReference>
<dbReference type="InterPro" id="IPR010930">
    <property type="entry name" value="Flg_bb/hook_C_dom"/>
</dbReference>
<dbReference type="Pfam" id="PF00460">
    <property type="entry name" value="Flg_bb_rod"/>
    <property type="match status" value="1"/>
</dbReference>
<proteinExistence type="inferred from homology"/>
<dbReference type="InterPro" id="IPR001444">
    <property type="entry name" value="Flag_bb_rod_N"/>
</dbReference>
<dbReference type="InterPro" id="IPR053967">
    <property type="entry name" value="LlgE_F_G-like_D1"/>
</dbReference>
<dbReference type="GO" id="GO:0071978">
    <property type="term" value="P:bacterial-type flagellum-dependent swarming motility"/>
    <property type="evidence" value="ECO:0007669"/>
    <property type="project" value="TreeGrafter"/>
</dbReference>
<keyword evidence="6" id="KW-0966">Cell projection</keyword>
<keyword evidence="2" id="KW-0975">Bacterial flagellum</keyword>
<dbReference type="RefSeq" id="WP_183338822.1">
    <property type="nucleotide sequence ID" value="NZ_JACHNU010000001.1"/>
</dbReference>
<dbReference type="AlphaFoldDB" id="A0A840I9U2"/>
<dbReference type="SUPFAM" id="SSF117143">
    <property type="entry name" value="Flagellar hook protein flgE"/>
    <property type="match status" value="1"/>
</dbReference>
<dbReference type="Pfam" id="PF22692">
    <property type="entry name" value="LlgE_F_G_D1"/>
    <property type="match status" value="1"/>
</dbReference>
<evidence type="ECO:0000256" key="1">
    <source>
        <dbReference type="ARBA" id="ARBA00009677"/>
    </source>
</evidence>
<evidence type="ECO:0000256" key="2">
    <source>
        <dbReference type="RuleBase" id="RU362116"/>
    </source>
</evidence>
<organism evidence="6 7">
    <name type="scientific">Conexibacter arvalis</name>
    <dbReference type="NCBI Taxonomy" id="912552"/>
    <lineage>
        <taxon>Bacteria</taxon>
        <taxon>Bacillati</taxon>
        <taxon>Actinomycetota</taxon>
        <taxon>Thermoleophilia</taxon>
        <taxon>Solirubrobacterales</taxon>
        <taxon>Conexibacteraceae</taxon>
        <taxon>Conexibacter</taxon>
    </lineage>
</organism>
<dbReference type="Proteomes" id="UP000585272">
    <property type="component" value="Unassembled WGS sequence"/>
</dbReference>
<feature type="domain" description="Flagellar hook protein FlgE/F/G-like D1" evidence="5">
    <location>
        <begin position="89"/>
        <end position="130"/>
    </location>
</feature>
<gene>
    <name evidence="6" type="ORF">BDZ31_000594</name>
</gene>
<sequence>MERGLYIAASGMLAEQMRQDAIANDLANASTPGYKADRVTQTSFGDLLLSNSATGQVVGPLGMGAFADEMVTNLAPQALRVTDEPLDLAIAGEGWFAVQTEQGVRYTRNGQFSSSPDGILIDQLGNPVLGPGGQPVRLDARGQVVPGSVGVFAVANAAKVGDNYFTGAAGGQAAGEVKVGALEGSGIDPARTMVDMIASFRAYEAGQKVISTIDDTLRRTSTQVGNSTGGAF</sequence>
<feature type="domain" description="Flagellar basal-body/hook protein C-terminal" evidence="4">
    <location>
        <begin position="180"/>
        <end position="221"/>
    </location>
</feature>
<comment type="caution">
    <text evidence="6">The sequence shown here is derived from an EMBL/GenBank/DDBJ whole genome shotgun (WGS) entry which is preliminary data.</text>
</comment>
<evidence type="ECO:0000313" key="7">
    <source>
        <dbReference type="Proteomes" id="UP000585272"/>
    </source>
</evidence>